<dbReference type="RefSeq" id="XP_056844068.1">
    <property type="nucleotide sequence ID" value="XM_056988088.1"/>
</dbReference>
<dbReference type="Proteomes" id="UP000504610">
    <property type="component" value="Chromosome 6"/>
</dbReference>
<dbReference type="GO" id="GO:0009567">
    <property type="term" value="P:double fertilization forming a zygote and endosperm"/>
    <property type="evidence" value="ECO:0007669"/>
    <property type="project" value="TreeGrafter"/>
</dbReference>
<sequence length="119" mass="12944">MHIKEKKNSKTYSNSLIKMWTNKFFFLLAVACMAVLSTAQTLPSIPGQDPADCLSSLEVIPNCISEIFGSIISGHIGTVGHSCCHAFLVLNADCITQTFAFAPLFPPSLRDHCSKQSLP</sequence>
<dbReference type="GO" id="GO:0031982">
    <property type="term" value="C:vesicle"/>
    <property type="evidence" value="ECO:0007669"/>
    <property type="project" value="TreeGrafter"/>
</dbReference>
<name>A0A9W3BXY9_RAPSA</name>
<dbReference type="InterPro" id="IPR008502">
    <property type="entry name" value="Prolamin-like"/>
</dbReference>
<dbReference type="PANTHER" id="PTHR31181:SF62">
    <property type="entry name" value="PROLAMIN-LIKE PROTEIN (DUF1278)"/>
    <property type="match status" value="1"/>
</dbReference>
<evidence type="ECO:0000256" key="1">
    <source>
        <dbReference type="ARBA" id="ARBA00022729"/>
    </source>
</evidence>
<reference evidence="3" key="1">
    <citation type="journal article" date="2019" name="Database">
        <title>The radish genome database (RadishGD): an integrated information resource for radish genomics.</title>
        <authorList>
            <person name="Yu H.J."/>
            <person name="Baek S."/>
            <person name="Lee Y.J."/>
            <person name="Cho A."/>
            <person name="Mun J.H."/>
        </authorList>
    </citation>
    <scope>NUCLEOTIDE SEQUENCE [LARGE SCALE GENOMIC DNA]</scope>
    <source>
        <strain evidence="3">cv. WK10039</strain>
    </source>
</reference>
<keyword evidence="1" id="KW-0732">Signal</keyword>
<evidence type="ECO:0000313" key="4">
    <source>
        <dbReference type="RefSeq" id="XP_056844068.1"/>
    </source>
</evidence>
<dbReference type="GO" id="GO:0005576">
    <property type="term" value="C:extracellular region"/>
    <property type="evidence" value="ECO:0007669"/>
    <property type="project" value="TreeGrafter"/>
</dbReference>
<dbReference type="GeneID" id="130496215"/>
<dbReference type="GO" id="GO:2000008">
    <property type="term" value="P:regulation of protein localization to cell surface"/>
    <property type="evidence" value="ECO:0007669"/>
    <property type="project" value="TreeGrafter"/>
</dbReference>
<evidence type="ECO:0000313" key="3">
    <source>
        <dbReference type="Proteomes" id="UP000504610"/>
    </source>
</evidence>
<dbReference type="Pfam" id="PF05617">
    <property type="entry name" value="Prolamin_like"/>
    <property type="match status" value="1"/>
</dbReference>
<feature type="domain" description="Prolamin-like" evidence="2">
    <location>
        <begin position="52"/>
        <end position="114"/>
    </location>
</feature>
<evidence type="ECO:0000259" key="2">
    <source>
        <dbReference type="Pfam" id="PF05617"/>
    </source>
</evidence>
<accession>A0A9W3BXY9</accession>
<dbReference type="GO" id="GO:0080155">
    <property type="term" value="P:regulation of double fertilization forming a zygote and endosperm"/>
    <property type="evidence" value="ECO:0007669"/>
    <property type="project" value="TreeGrafter"/>
</dbReference>
<dbReference type="KEGG" id="rsz:130496215"/>
<organism evidence="3 4">
    <name type="scientific">Raphanus sativus</name>
    <name type="common">Radish</name>
    <name type="synonym">Raphanus raphanistrum var. sativus</name>
    <dbReference type="NCBI Taxonomy" id="3726"/>
    <lineage>
        <taxon>Eukaryota</taxon>
        <taxon>Viridiplantae</taxon>
        <taxon>Streptophyta</taxon>
        <taxon>Embryophyta</taxon>
        <taxon>Tracheophyta</taxon>
        <taxon>Spermatophyta</taxon>
        <taxon>Magnoliopsida</taxon>
        <taxon>eudicotyledons</taxon>
        <taxon>Gunneridae</taxon>
        <taxon>Pentapetalae</taxon>
        <taxon>rosids</taxon>
        <taxon>malvids</taxon>
        <taxon>Brassicales</taxon>
        <taxon>Brassicaceae</taxon>
        <taxon>Brassiceae</taxon>
        <taxon>Raphanus</taxon>
    </lineage>
</organism>
<gene>
    <name evidence="4" type="primary">LOC130496215</name>
</gene>
<keyword evidence="3" id="KW-1185">Reference proteome</keyword>
<reference evidence="4" key="2">
    <citation type="submission" date="2025-08" db="UniProtKB">
        <authorList>
            <consortium name="RefSeq"/>
        </authorList>
    </citation>
    <scope>IDENTIFICATION</scope>
    <source>
        <tissue evidence="4">Leaf</tissue>
    </source>
</reference>
<dbReference type="PANTHER" id="PTHR31181">
    <property type="entry name" value="EGG CELL-SECRETED PROTEIN 1.4"/>
    <property type="match status" value="1"/>
</dbReference>
<proteinExistence type="predicted"/>
<dbReference type="OrthoDB" id="1059264at2759"/>
<dbReference type="AlphaFoldDB" id="A0A9W3BXY9"/>
<protein>
    <submittedName>
        <fullName evidence="4">Uncharacterized protein LOC130496215</fullName>
    </submittedName>
</protein>